<dbReference type="EMBL" id="JAXBLV010000211">
    <property type="protein sequence ID" value="MDY3562324.1"/>
    <property type="molecule type" value="Genomic_DNA"/>
</dbReference>
<evidence type="ECO:0000313" key="2">
    <source>
        <dbReference type="Proteomes" id="UP001272242"/>
    </source>
</evidence>
<comment type="caution">
    <text evidence="1">The sequence shown here is derived from an EMBL/GenBank/DDBJ whole genome shotgun (WGS) entry which is preliminary data.</text>
</comment>
<evidence type="ECO:0008006" key="3">
    <source>
        <dbReference type="Google" id="ProtNLM"/>
    </source>
</evidence>
<organism evidence="1 2">
    <name type="scientific">Gemmata algarum</name>
    <dbReference type="NCBI Taxonomy" id="2975278"/>
    <lineage>
        <taxon>Bacteria</taxon>
        <taxon>Pseudomonadati</taxon>
        <taxon>Planctomycetota</taxon>
        <taxon>Planctomycetia</taxon>
        <taxon>Gemmatales</taxon>
        <taxon>Gemmataceae</taxon>
        <taxon>Gemmata</taxon>
    </lineage>
</organism>
<keyword evidence="2" id="KW-1185">Reference proteome</keyword>
<accession>A0ABU5F576</accession>
<dbReference type="RefSeq" id="WP_320688634.1">
    <property type="nucleotide sequence ID" value="NZ_JAXBLV010000211.1"/>
</dbReference>
<protein>
    <recommendedName>
        <fullName evidence="3">C2H2-type domain-containing protein</fullName>
    </recommendedName>
</protein>
<reference evidence="2" key="1">
    <citation type="journal article" date="2023" name="Mar. Drugs">
        <title>Gemmata algarum, a Novel Planctomycete Isolated from an Algal Mat, Displays Antimicrobial Activity.</title>
        <authorList>
            <person name="Kumar G."/>
            <person name="Kallscheuer N."/>
            <person name="Kashif M."/>
            <person name="Ahamad S."/>
            <person name="Jagadeeshwari U."/>
            <person name="Pannikurungottu S."/>
            <person name="Haufschild T."/>
            <person name="Kabuu M."/>
            <person name="Sasikala C."/>
            <person name="Jogler C."/>
            <person name="Ramana C."/>
        </authorList>
    </citation>
    <scope>NUCLEOTIDE SEQUENCE [LARGE SCALE GENOMIC DNA]</scope>
    <source>
        <strain evidence="2">JC673</strain>
    </source>
</reference>
<sequence length="622" mass="66615">MSVPPDPRAALARLVVQLRGAAPAARAPLVRRMLPLLAQPGIPLAVRYAAAARAIDALPDHPGAVRNVVRALTGRVPPARALRRLRHLQHLTERSGALDALVERRERKVKLTCPRCDTKLPRAEMAKHLWHEHRLELVEGKVRSNAQIVEVFRAEHTATGDPALIDRAAFRTGRVGVWAAGTATPEETVPLCSAARERGVSLCPVCFGDVAPQVPALPPELALANGRLAGDGFVATAPVLSSPRVRATLLATGVMLAGALVIPVARALVLSAIAYLLGRALFRSQGAPDDLALNAAWRTLARKLTDRRDAARFLTRLCVTSVGRGDPFDRANPLNALVARANANRGEGQLLATALALRVSDSARFGRDYPAGLADLIAPVFRGERSADFAEHVLAVYFRTPRHTGELARLRALLLASAFEAECTPREVLALCDAAPHFARAARLSANHVAILYGVWANRTARPWEAVGKARTVFELAADAPSTATRLLATDPGLVLLCHPRGAEDELGPVRVLAGGVSIGRGENPITVADPGTDVRLVSRRRELVFGERTLRVRGPLPEGLVRELKGWLLFRAEVLAEFPAAFLSGTMPIPTRLLKPFVARCAACGAECLPAVGAVARPFPT</sequence>
<dbReference type="Proteomes" id="UP001272242">
    <property type="component" value="Unassembled WGS sequence"/>
</dbReference>
<evidence type="ECO:0000313" key="1">
    <source>
        <dbReference type="EMBL" id="MDY3562324.1"/>
    </source>
</evidence>
<name>A0ABU5F576_9BACT</name>
<gene>
    <name evidence="1" type="ORF">R5W23_003789</name>
</gene>
<proteinExistence type="predicted"/>